<proteinExistence type="predicted"/>
<reference evidence="1 2" key="1">
    <citation type="submission" date="2020-04" db="EMBL/GenBank/DDBJ databases">
        <authorList>
            <person name="Laetsch R D."/>
            <person name="Stevens L."/>
            <person name="Kumar S."/>
            <person name="Blaxter L. M."/>
        </authorList>
    </citation>
    <scope>NUCLEOTIDE SEQUENCE [LARGE SCALE GENOMIC DNA]</scope>
</reference>
<dbReference type="OrthoDB" id="5837878at2759"/>
<keyword evidence="2" id="KW-1185">Reference proteome</keyword>
<dbReference type="Proteomes" id="UP000494206">
    <property type="component" value="Unassembled WGS sequence"/>
</dbReference>
<accession>A0A8S1EMV8</accession>
<dbReference type="EMBL" id="CADEPM010000002">
    <property type="protein sequence ID" value="CAB3400672.1"/>
    <property type="molecule type" value="Genomic_DNA"/>
</dbReference>
<evidence type="ECO:0000313" key="2">
    <source>
        <dbReference type="Proteomes" id="UP000494206"/>
    </source>
</evidence>
<organism evidence="1 2">
    <name type="scientific">Caenorhabditis bovis</name>
    <dbReference type="NCBI Taxonomy" id="2654633"/>
    <lineage>
        <taxon>Eukaryota</taxon>
        <taxon>Metazoa</taxon>
        <taxon>Ecdysozoa</taxon>
        <taxon>Nematoda</taxon>
        <taxon>Chromadorea</taxon>
        <taxon>Rhabditida</taxon>
        <taxon>Rhabditina</taxon>
        <taxon>Rhabditomorpha</taxon>
        <taxon>Rhabditoidea</taxon>
        <taxon>Rhabditidae</taxon>
        <taxon>Peloderinae</taxon>
        <taxon>Caenorhabditis</taxon>
    </lineage>
</organism>
<sequence length="75" mass="8156">MCLNDNGGVQEGILKISFAIDQESPETLLRNSEVALNIVTMSFNGTVKGNKGTKKSIGCSYTKCSDRLDVMCMYS</sequence>
<name>A0A8S1EMV8_9PELO</name>
<evidence type="ECO:0000313" key="1">
    <source>
        <dbReference type="EMBL" id="CAB3400672.1"/>
    </source>
</evidence>
<protein>
    <submittedName>
        <fullName evidence="1">Uncharacterized protein</fullName>
    </submittedName>
</protein>
<dbReference type="AlphaFoldDB" id="A0A8S1EMV8"/>
<gene>
    <name evidence="1" type="ORF">CBOVIS_LOCUS3556</name>
</gene>
<comment type="caution">
    <text evidence="1">The sequence shown here is derived from an EMBL/GenBank/DDBJ whole genome shotgun (WGS) entry which is preliminary data.</text>
</comment>